<organism evidence="3 4">
    <name type="scientific">Paracoccus versutus</name>
    <name type="common">Thiobacillus versutus</name>
    <dbReference type="NCBI Taxonomy" id="34007"/>
    <lineage>
        <taxon>Bacteria</taxon>
        <taxon>Pseudomonadati</taxon>
        <taxon>Pseudomonadota</taxon>
        <taxon>Alphaproteobacteria</taxon>
        <taxon>Rhodobacterales</taxon>
        <taxon>Paracoccaceae</taxon>
        <taxon>Paracoccus</taxon>
    </lineage>
</organism>
<dbReference type="EMBL" id="QTUJ01000001">
    <property type="protein sequence ID" value="REF72737.1"/>
    <property type="molecule type" value="Genomic_DNA"/>
</dbReference>
<evidence type="ECO:0000259" key="2">
    <source>
        <dbReference type="Pfam" id="PF01569"/>
    </source>
</evidence>
<feature type="domain" description="Phosphatidic acid phosphatase type 2/haloperoxidase" evidence="2">
    <location>
        <begin position="123"/>
        <end position="193"/>
    </location>
</feature>
<gene>
    <name evidence="3" type="ORF">BDD41_1228</name>
</gene>
<dbReference type="Pfam" id="PF01569">
    <property type="entry name" value="PAP2"/>
    <property type="match status" value="1"/>
</dbReference>
<dbReference type="AlphaFoldDB" id="A0A3D9XQL6"/>
<dbReference type="RefSeq" id="WP_244294954.1">
    <property type="nucleotide sequence ID" value="NZ_CP038196.1"/>
</dbReference>
<protein>
    <submittedName>
        <fullName evidence="3">PAP2 superfamily protein</fullName>
    </submittedName>
</protein>
<dbReference type="CDD" id="cd01610">
    <property type="entry name" value="PAP2_like"/>
    <property type="match status" value="1"/>
</dbReference>
<evidence type="ECO:0000313" key="4">
    <source>
        <dbReference type="Proteomes" id="UP000256941"/>
    </source>
</evidence>
<sequence>MSADAGRRCMAGGCAVHGRSTATTAPGPAKAGPATKSSRRARRRSAALLGLLCLLPAQAYADPFEQFGTAMKYGLPLAAAVCAADQDRLEDFAVRGVLQAALAWGMKEFFDGAPISRRPSGEGKDFPSGHTAAAFFGASDLAGKCFDDRPEAGALAYGAAGLTGWSRVHAGEHTPAQVFSGALLGVSFGAASFGIGSEGVSFSLGMRF</sequence>
<evidence type="ECO:0000313" key="3">
    <source>
        <dbReference type="EMBL" id="REF72737.1"/>
    </source>
</evidence>
<dbReference type="InterPro" id="IPR000326">
    <property type="entry name" value="PAP2/HPO"/>
</dbReference>
<dbReference type="SUPFAM" id="SSF48317">
    <property type="entry name" value="Acid phosphatase/Vanadium-dependent haloperoxidase"/>
    <property type="match status" value="1"/>
</dbReference>
<name>A0A3D9XQL6_PARVE</name>
<dbReference type="InterPro" id="IPR036938">
    <property type="entry name" value="PAP2/HPO_sf"/>
</dbReference>
<dbReference type="Gene3D" id="1.20.144.10">
    <property type="entry name" value="Phosphatidic acid phosphatase type 2/haloperoxidase"/>
    <property type="match status" value="1"/>
</dbReference>
<accession>A0A3D9XQL6</accession>
<proteinExistence type="predicted"/>
<reference evidence="3 4" key="1">
    <citation type="submission" date="2018-08" db="EMBL/GenBank/DDBJ databases">
        <title>Genomic Encyclopedia of Archaeal and Bacterial Type Strains, Phase II (KMG-II): from individual species to whole genera.</title>
        <authorList>
            <person name="Goeker M."/>
        </authorList>
    </citation>
    <scope>NUCLEOTIDE SEQUENCE [LARGE SCALE GENOMIC DNA]</scope>
    <source>
        <strain evidence="3 4">DSM 17099</strain>
    </source>
</reference>
<evidence type="ECO:0000256" key="1">
    <source>
        <dbReference type="SAM" id="MobiDB-lite"/>
    </source>
</evidence>
<feature type="compositionally biased region" description="Low complexity" evidence="1">
    <location>
        <begin position="21"/>
        <end position="36"/>
    </location>
</feature>
<comment type="caution">
    <text evidence="3">The sequence shown here is derived from an EMBL/GenBank/DDBJ whole genome shotgun (WGS) entry which is preliminary data.</text>
</comment>
<feature type="region of interest" description="Disordered" evidence="1">
    <location>
        <begin position="18"/>
        <end position="40"/>
    </location>
</feature>
<dbReference type="Proteomes" id="UP000256941">
    <property type="component" value="Unassembled WGS sequence"/>
</dbReference>